<dbReference type="Pfam" id="PF13508">
    <property type="entry name" value="Acetyltransf_7"/>
    <property type="match status" value="1"/>
</dbReference>
<feature type="domain" description="N-acetyltransferase" evidence="2">
    <location>
        <begin position="1"/>
        <end position="83"/>
    </location>
</feature>
<comment type="caution">
    <text evidence="3">The sequence shown here is derived from an EMBL/GenBank/DDBJ whole genome shotgun (WGS) entry which is preliminary data.</text>
</comment>
<dbReference type="InterPro" id="IPR016181">
    <property type="entry name" value="Acyl_CoA_acyltransferase"/>
</dbReference>
<dbReference type="PROSITE" id="PS51186">
    <property type="entry name" value="GNAT"/>
    <property type="match status" value="1"/>
</dbReference>
<reference evidence="4" key="1">
    <citation type="journal article" date="2019" name="Int. J. Syst. Evol. Microbiol.">
        <title>The Global Catalogue of Microorganisms (GCM) 10K type strain sequencing project: providing services to taxonomists for standard genome sequencing and annotation.</title>
        <authorList>
            <consortium name="The Broad Institute Genomics Platform"/>
            <consortium name="The Broad Institute Genome Sequencing Center for Infectious Disease"/>
            <person name="Wu L."/>
            <person name="Ma J."/>
        </authorList>
    </citation>
    <scope>NUCLEOTIDE SEQUENCE [LARGE SCALE GENOMIC DNA]</scope>
    <source>
        <strain evidence="4">JCM 10411</strain>
    </source>
</reference>
<gene>
    <name evidence="3" type="ORF">ACFPZI_30190</name>
</gene>
<feature type="compositionally biased region" description="Basic and acidic residues" evidence="1">
    <location>
        <begin position="145"/>
        <end position="154"/>
    </location>
</feature>
<feature type="region of interest" description="Disordered" evidence="1">
    <location>
        <begin position="145"/>
        <end position="167"/>
    </location>
</feature>
<dbReference type="GO" id="GO:0016746">
    <property type="term" value="F:acyltransferase activity"/>
    <property type="evidence" value="ECO:0007669"/>
    <property type="project" value="UniProtKB-KW"/>
</dbReference>
<sequence length="167" mass="17768">MLVGTDDGGVDRRAAHVHHVVVAPQVRRRGVATALCERFISVVRARGRHLVRCEAAVGAAATLHARFGFVPSPGTADMVLDLGPRPPDGSTGPGTAPDAGPAVRLRIVEPVFALEHRADRREPGDGTWHAMVRAPEGLTVIREADPATPEEERWTGLYDADAGHGLD</sequence>
<evidence type="ECO:0000313" key="4">
    <source>
        <dbReference type="Proteomes" id="UP001596180"/>
    </source>
</evidence>
<dbReference type="SUPFAM" id="SSF55729">
    <property type="entry name" value="Acyl-CoA N-acyltransferases (Nat)"/>
    <property type="match status" value="1"/>
</dbReference>
<dbReference type="EC" id="2.3.1.-" evidence="3"/>
<evidence type="ECO:0000313" key="3">
    <source>
        <dbReference type="EMBL" id="MFC5855891.1"/>
    </source>
</evidence>
<keyword evidence="3" id="KW-0808">Transferase</keyword>
<protein>
    <submittedName>
        <fullName evidence="3">GNAT family N-acetyltransferase</fullName>
        <ecNumber evidence="3">2.3.1.-</ecNumber>
    </submittedName>
</protein>
<name>A0ABW1E6C6_9ACTN</name>
<keyword evidence="4" id="KW-1185">Reference proteome</keyword>
<keyword evidence="3" id="KW-0012">Acyltransferase</keyword>
<organism evidence="3 4">
    <name type="scientific">Streptomyces chlorus</name>
    <dbReference type="NCBI Taxonomy" id="887452"/>
    <lineage>
        <taxon>Bacteria</taxon>
        <taxon>Bacillati</taxon>
        <taxon>Actinomycetota</taxon>
        <taxon>Actinomycetes</taxon>
        <taxon>Kitasatosporales</taxon>
        <taxon>Streptomycetaceae</taxon>
        <taxon>Streptomyces</taxon>
    </lineage>
</organism>
<dbReference type="EMBL" id="JBHSOA010000075">
    <property type="protein sequence ID" value="MFC5855891.1"/>
    <property type="molecule type" value="Genomic_DNA"/>
</dbReference>
<dbReference type="RefSeq" id="WP_381369682.1">
    <property type="nucleotide sequence ID" value="NZ_JBHSOA010000075.1"/>
</dbReference>
<evidence type="ECO:0000259" key="2">
    <source>
        <dbReference type="PROSITE" id="PS51186"/>
    </source>
</evidence>
<proteinExistence type="predicted"/>
<evidence type="ECO:0000256" key="1">
    <source>
        <dbReference type="SAM" id="MobiDB-lite"/>
    </source>
</evidence>
<dbReference type="Gene3D" id="3.40.630.30">
    <property type="match status" value="1"/>
</dbReference>
<dbReference type="Proteomes" id="UP001596180">
    <property type="component" value="Unassembled WGS sequence"/>
</dbReference>
<dbReference type="InterPro" id="IPR000182">
    <property type="entry name" value="GNAT_dom"/>
</dbReference>
<accession>A0ABW1E6C6</accession>